<protein>
    <submittedName>
        <fullName evidence="1">Uncharacterized protein clustered with Type I restriction-modification system</fullName>
    </submittedName>
</protein>
<dbReference type="PANTHER" id="PTHR35810">
    <property type="entry name" value="CYTOPLASMIC PROTEIN-RELATED"/>
    <property type="match status" value="1"/>
</dbReference>
<dbReference type="Pfam" id="PF13310">
    <property type="entry name" value="Virulence_RhuM"/>
    <property type="match status" value="1"/>
</dbReference>
<gene>
    <name evidence="1" type="ORF">MNBD_GAMMA19-1678</name>
</gene>
<evidence type="ECO:0000313" key="1">
    <source>
        <dbReference type="EMBL" id="VAX01919.1"/>
    </source>
</evidence>
<organism evidence="1">
    <name type="scientific">hydrothermal vent metagenome</name>
    <dbReference type="NCBI Taxonomy" id="652676"/>
    <lineage>
        <taxon>unclassified sequences</taxon>
        <taxon>metagenomes</taxon>
        <taxon>ecological metagenomes</taxon>
    </lineage>
</organism>
<proteinExistence type="predicted"/>
<reference evidence="1" key="1">
    <citation type="submission" date="2018-06" db="EMBL/GenBank/DDBJ databases">
        <authorList>
            <person name="Zhirakovskaya E."/>
        </authorList>
    </citation>
    <scope>NUCLEOTIDE SEQUENCE</scope>
</reference>
<dbReference type="InterPro" id="IPR011204">
    <property type="entry name" value="Virulence_RhuM-like"/>
</dbReference>
<name>A0A3B1A865_9ZZZZ</name>
<dbReference type="EMBL" id="UOFV01000278">
    <property type="protein sequence ID" value="VAX01919.1"/>
    <property type="molecule type" value="Genomic_DNA"/>
</dbReference>
<dbReference type="AlphaFoldDB" id="A0A3B1A865"/>
<dbReference type="PANTHER" id="PTHR35810:SF1">
    <property type="entry name" value="CYTOPLASMIC PROTEIN"/>
    <property type="match status" value="1"/>
</dbReference>
<feature type="non-terminal residue" evidence="1">
    <location>
        <position position="1"/>
    </location>
</feature>
<sequence>EVKRQLKHYNLPMVIALGYRVRSAQGTRFRQWATGLLDEYLVKGFAMDDERLKDPAKNWGIDYFDDLLARIRDIRSSEKRFYQKIRDIYALAVDYDPKAAETRQFFKVVQNKLHWSVSGLTAAELIAQRVDSKKDNMGLTSWQGDRVRKADVGIAKNYLDDTELEQLNRLVVMYLDYAESQAERRRTLFMRDWREKLDAFLQFNEREILQGSGKVKIAVAKQLAEQEYEKFSQQRLADEAIKADSEDLGQLTKLSDEIEKNKKQ</sequence>
<accession>A0A3B1A865</accession>